<reference evidence="1" key="1">
    <citation type="journal article" date="2023" name="PhytoFront">
        <title>Draft Genome Resources of Seven Strains of Tilletia horrida, Causal Agent of Kernel Smut of Rice.</title>
        <authorList>
            <person name="Khanal S."/>
            <person name="Antony Babu S."/>
            <person name="Zhou X.G."/>
        </authorList>
    </citation>
    <scope>NUCLEOTIDE SEQUENCE</scope>
    <source>
        <strain evidence="1">TX3</strain>
    </source>
</reference>
<accession>A0AAN6JHC8</accession>
<dbReference type="AlphaFoldDB" id="A0AAN6JHC8"/>
<keyword evidence="2" id="KW-1185">Reference proteome</keyword>
<dbReference type="EMBL" id="JAPDMQ010000649">
    <property type="protein sequence ID" value="KAK0521677.1"/>
    <property type="molecule type" value="Genomic_DNA"/>
</dbReference>
<evidence type="ECO:0000313" key="2">
    <source>
        <dbReference type="Proteomes" id="UP001176521"/>
    </source>
</evidence>
<name>A0AAN6JHC8_9BASI</name>
<dbReference type="Proteomes" id="UP001176521">
    <property type="component" value="Unassembled WGS sequence"/>
</dbReference>
<evidence type="ECO:0000313" key="1">
    <source>
        <dbReference type="EMBL" id="KAK0521677.1"/>
    </source>
</evidence>
<sequence length="176" mass="19878">MSLDGLRQMKADKLGALVEFIQTANDHRDPEDVWRSSRTRAALRGAARSAVKFILPAAMRYMAYFLREGARDCTLPSCISCEEVNREEEDHDEPSVVGLTISTPPNALLSTRYKSLFSLNKTAVDRVTINWLEPRSLYSWLVEGHQMDGGTMRRLLPSFSLIMGMASEKEEHSQVK</sequence>
<gene>
    <name evidence="1" type="ORF">OC842_006703</name>
</gene>
<comment type="caution">
    <text evidence="1">The sequence shown here is derived from an EMBL/GenBank/DDBJ whole genome shotgun (WGS) entry which is preliminary data.</text>
</comment>
<protein>
    <submittedName>
        <fullName evidence="1">Uncharacterized protein</fullName>
    </submittedName>
</protein>
<proteinExistence type="predicted"/>
<organism evidence="1 2">
    <name type="scientific">Tilletia horrida</name>
    <dbReference type="NCBI Taxonomy" id="155126"/>
    <lineage>
        <taxon>Eukaryota</taxon>
        <taxon>Fungi</taxon>
        <taxon>Dikarya</taxon>
        <taxon>Basidiomycota</taxon>
        <taxon>Ustilaginomycotina</taxon>
        <taxon>Exobasidiomycetes</taxon>
        <taxon>Tilletiales</taxon>
        <taxon>Tilletiaceae</taxon>
        <taxon>Tilletia</taxon>
    </lineage>
</organism>